<keyword evidence="2" id="KW-0326">Glycosidase</keyword>
<dbReference type="KEGG" id="phl:KKY_977"/>
<dbReference type="EMBL" id="CP003075">
    <property type="protein sequence ID" value="AEQ51012.1"/>
    <property type="molecule type" value="Genomic_DNA"/>
</dbReference>
<dbReference type="RefSeq" id="WP_014130161.1">
    <property type="nucleotide sequence ID" value="NC_016078.1"/>
</dbReference>
<dbReference type="Pfam" id="PF00756">
    <property type="entry name" value="Esterase"/>
    <property type="match status" value="1"/>
</dbReference>
<protein>
    <submittedName>
        <fullName evidence="2">Endo-1,4-beta-xylanase Z</fullName>
    </submittedName>
</protein>
<dbReference type="PANTHER" id="PTHR48098">
    <property type="entry name" value="ENTEROCHELIN ESTERASE-RELATED"/>
    <property type="match status" value="1"/>
</dbReference>
<dbReference type="GO" id="GO:0016747">
    <property type="term" value="F:acyltransferase activity, transferring groups other than amino-acyl groups"/>
    <property type="evidence" value="ECO:0007669"/>
    <property type="project" value="TreeGrafter"/>
</dbReference>
<dbReference type="InterPro" id="IPR050583">
    <property type="entry name" value="Mycobacterial_A85_antigen"/>
</dbReference>
<evidence type="ECO:0000313" key="2">
    <source>
        <dbReference type="EMBL" id="AEQ51012.1"/>
    </source>
</evidence>
<organism evidence="2 3">
    <name type="scientific">Pelagibacterium halotolerans (strain DSM 22347 / JCM 15775 / CGMCC 1.7692 / B2)</name>
    <dbReference type="NCBI Taxonomy" id="1082931"/>
    <lineage>
        <taxon>Bacteria</taxon>
        <taxon>Pseudomonadati</taxon>
        <taxon>Pseudomonadota</taxon>
        <taxon>Alphaproteobacteria</taxon>
        <taxon>Hyphomicrobiales</taxon>
        <taxon>Devosiaceae</taxon>
        <taxon>Pelagibacterium</taxon>
    </lineage>
</organism>
<dbReference type="STRING" id="1082931.KKY_977"/>
<dbReference type="eggNOG" id="COG0627">
    <property type="taxonomic scope" value="Bacteria"/>
</dbReference>
<evidence type="ECO:0000313" key="3">
    <source>
        <dbReference type="Proteomes" id="UP000008850"/>
    </source>
</evidence>
<keyword evidence="3" id="KW-1185">Reference proteome</keyword>
<reference evidence="2 3" key="1">
    <citation type="journal article" date="2012" name="J. Bacteriol.">
        <title>Complete genome sequence of Pelagibacterium halotolerans B2T.</title>
        <authorList>
            <person name="Huo Y.Y."/>
            <person name="Cheng H."/>
            <person name="Han X.F."/>
            <person name="Jiang X.W."/>
            <person name="Sun C."/>
            <person name="Zhang X.Q."/>
            <person name="Zhu X.F."/>
            <person name="Liu Y.F."/>
            <person name="Li P.F."/>
            <person name="Ni P.X."/>
            <person name="Wu M."/>
        </authorList>
    </citation>
    <scope>NUCLEOTIDE SEQUENCE [LARGE SCALE GENOMIC DNA]</scope>
    <source>
        <strain evidence="3">DSM 22347 / JCM 15775 / CGMCC 1.7692 / B2</strain>
    </source>
</reference>
<gene>
    <name evidence="2" type="ordered locus">KKY_977</name>
</gene>
<dbReference type="AlphaFoldDB" id="G4RFW9"/>
<dbReference type="GO" id="GO:0045493">
    <property type="term" value="P:xylan catabolic process"/>
    <property type="evidence" value="ECO:0007669"/>
    <property type="project" value="UniProtKB-KW"/>
</dbReference>
<proteinExistence type="predicted"/>
<dbReference type="InterPro" id="IPR029058">
    <property type="entry name" value="AB_hydrolase_fold"/>
</dbReference>
<accession>G4RFW9</accession>
<keyword evidence="2" id="KW-0858">Xylan degradation</keyword>
<dbReference type="PANTHER" id="PTHR48098:SF1">
    <property type="entry name" value="DIACYLGLYCEROL ACYLTRANSFERASE_MYCOLYLTRANSFERASE AG85A"/>
    <property type="match status" value="1"/>
</dbReference>
<keyword evidence="1" id="KW-0732">Signal</keyword>
<feature type="chain" id="PRO_5003468215" evidence="1">
    <location>
        <begin position="19"/>
        <end position="293"/>
    </location>
</feature>
<dbReference type="InterPro" id="IPR000801">
    <property type="entry name" value="Esterase-like"/>
</dbReference>
<keyword evidence="2" id="KW-0119">Carbohydrate metabolism</keyword>
<dbReference type="Gene3D" id="3.40.50.1820">
    <property type="entry name" value="alpha/beta hydrolase"/>
    <property type="match status" value="1"/>
</dbReference>
<sequence>MNAIFRLTLCASATLVLATPVLGQSVQRLTFESEALGRAFPYTVYLPAGYEDGDLDYSVLYLLHGANGNEQNWVTSGKVVPTLNALIADGEIPPVVVVMPGGGNNWWADGNDEPMQTAFFDDLIPHVEDQYNVITERSGRMIAGLSAGGFGTTNFVLQYPDMFVSAAALSPAVYDPTPPSHSSAHRSVVFQTDGAFDQEVWDSLNWPSFIEGYLEQDTVVPLYINSGDHDTFDIAYHAAVLYQRLREHQPTNVEYRVVDGDHEWSVWADTIGDAVSYMTGYASWPRARDAEVN</sequence>
<dbReference type="SUPFAM" id="SSF53474">
    <property type="entry name" value="alpha/beta-Hydrolases"/>
    <property type="match status" value="1"/>
</dbReference>
<dbReference type="Proteomes" id="UP000008850">
    <property type="component" value="Chromosome"/>
</dbReference>
<dbReference type="HOGENOM" id="CLU_037618_1_2_5"/>
<evidence type="ECO:0000256" key="1">
    <source>
        <dbReference type="SAM" id="SignalP"/>
    </source>
</evidence>
<feature type="signal peptide" evidence="1">
    <location>
        <begin position="1"/>
        <end position="18"/>
    </location>
</feature>
<dbReference type="GO" id="GO:0016798">
    <property type="term" value="F:hydrolase activity, acting on glycosyl bonds"/>
    <property type="evidence" value="ECO:0007669"/>
    <property type="project" value="UniProtKB-KW"/>
</dbReference>
<keyword evidence="2" id="KW-0378">Hydrolase</keyword>
<keyword evidence="2" id="KW-0624">Polysaccharide degradation</keyword>
<name>G4RFW9_PELHB</name>